<dbReference type="Gene3D" id="1.20.1270.210">
    <property type="match status" value="1"/>
</dbReference>
<dbReference type="EMBL" id="CP104064">
    <property type="protein sequence ID" value="WAH38611.1"/>
    <property type="molecule type" value="Genomic_DNA"/>
</dbReference>
<gene>
    <name evidence="1" type="ORF">NZD86_09075</name>
</gene>
<sequence length="419" mass="47255">MGLLTRLVAKNQVTGGYSPDGFFERYWARIGGFNNHSGVPVNEESALRFITVYSCVRVLSEALASLPLYVYKSRSDGGADKAPDHPVYDLLYAEPNDEMNTVTWREQQMSSLVISGNSYSIITMNGRGQAVDVYPVPWERCWPYRDPDDWKIKYRVNDRGKSEVFPAEQVFHIPGLGWDGILGYSPIRMAAESIGVGMAAAEFAARFYGQGMNAGGILEHPNELSDKAYDRLKEDIAESWSGIRNAWKPIILEDGMKYNRISMPMADAQFVETRKLARDEICGLFRVPPHMIANLDKATFSNIEQMSLEFVMYSLMPYISKWENAINWKLFSKRDRQQGYFVKFDLNELLRADYVSRQNGMAIQRQNGVINADEWRSVEGRNPIGGDAGKAYLVNGNMMPVSHQLNIAPPSNPVPGKTT</sequence>
<dbReference type="Proteomes" id="UP001164803">
    <property type="component" value="Chromosome"/>
</dbReference>
<protein>
    <submittedName>
        <fullName evidence="1">Phage portal protein</fullName>
    </submittedName>
</protein>
<evidence type="ECO:0000313" key="2">
    <source>
        <dbReference type="Proteomes" id="UP001164803"/>
    </source>
</evidence>
<dbReference type="Pfam" id="PF04860">
    <property type="entry name" value="Phage_portal"/>
    <property type="match status" value="1"/>
</dbReference>
<dbReference type="InterPro" id="IPR006944">
    <property type="entry name" value="Phage/GTA_portal"/>
</dbReference>
<keyword evidence="2" id="KW-1185">Reference proteome</keyword>
<proteinExistence type="predicted"/>
<dbReference type="InterPro" id="IPR006427">
    <property type="entry name" value="Portal_HK97"/>
</dbReference>
<name>A0ABY6Z6V4_9BACL</name>
<dbReference type="RefSeq" id="WP_268046198.1">
    <property type="nucleotide sequence ID" value="NZ_CP104064.1"/>
</dbReference>
<organism evidence="1 2">
    <name type="scientific">Alicyclobacillus dauci</name>
    <dbReference type="NCBI Taxonomy" id="1475485"/>
    <lineage>
        <taxon>Bacteria</taxon>
        <taxon>Bacillati</taxon>
        <taxon>Bacillota</taxon>
        <taxon>Bacilli</taxon>
        <taxon>Bacillales</taxon>
        <taxon>Alicyclobacillaceae</taxon>
        <taxon>Alicyclobacillus</taxon>
    </lineage>
</organism>
<evidence type="ECO:0000313" key="1">
    <source>
        <dbReference type="EMBL" id="WAH38611.1"/>
    </source>
</evidence>
<dbReference type="Gene3D" id="3.30.1120.70">
    <property type="match status" value="1"/>
</dbReference>
<accession>A0ABY6Z6V4</accession>
<reference evidence="1" key="1">
    <citation type="submission" date="2022-08" db="EMBL/GenBank/DDBJ databases">
        <title>Alicyclobacillus dauci DSM2870, complete genome.</title>
        <authorList>
            <person name="Wang Q."/>
            <person name="Cai R."/>
            <person name="Wang Z."/>
        </authorList>
    </citation>
    <scope>NUCLEOTIDE SEQUENCE</scope>
    <source>
        <strain evidence="1">DSM 28700</strain>
    </source>
</reference>
<dbReference type="Gene3D" id="3.40.140.120">
    <property type="match status" value="1"/>
</dbReference>
<dbReference type="NCBIfam" id="TIGR01537">
    <property type="entry name" value="portal_HK97"/>
    <property type="match status" value="1"/>
</dbReference>